<dbReference type="STRING" id="1122146.IV53_GL001242"/>
<accession>A0A0R2KRJ1</accession>
<evidence type="ECO:0000256" key="3">
    <source>
        <dbReference type="ARBA" id="ARBA00022692"/>
    </source>
</evidence>
<keyword evidence="4 6" id="KW-1133">Transmembrane helix</keyword>
<feature type="transmembrane region" description="Helical" evidence="6">
    <location>
        <begin position="406"/>
        <end position="427"/>
    </location>
</feature>
<evidence type="ECO:0000256" key="4">
    <source>
        <dbReference type="ARBA" id="ARBA00022989"/>
    </source>
</evidence>
<organism evidence="7 8">
    <name type="scientific">Ligilactobacillus ceti DSM 22408</name>
    <dbReference type="NCBI Taxonomy" id="1122146"/>
    <lineage>
        <taxon>Bacteria</taxon>
        <taxon>Bacillati</taxon>
        <taxon>Bacillota</taxon>
        <taxon>Bacilli</taxon>
        <taxon>Lactobacillales</taxon>
        <taxon>Lactobacillaceae</taxon>
        <taxon>Ligilactobacillus</taxon>
    </lineage>
</organism>
<feature type="transmembrane region" description="Helical" evidence="6">
    <location>
        <begin position="381"/>
        <end position="400"/>
    </location>
</feature>
<keyword evidence="3 6" id="KW-0812">Transmembrane</keyword>
<keyword evidence="2" id="KW-1003">Cell membrane</keyword>
<protein>
    <recommendedName>
        <fullName evidence="9">MATE family efflux transporter</fullName>
    </recommendedName>
</protein>
<sequence length="452" mass="50187">MQVSEKRRFLKDVARGAFGSVGLSIYLLADTFFVSKKLGILGVTVMNLTMPLFNVIEGLGLLLGMGGATLFVIDRIQNPKNSQKIFGQIFKIGLALGIFFMLIGLFCPEKVARLLGANDLVLDMTLDYTRVILIGGPAFVLNNFFVSFVRNDRDTFLAMLALLVSSLWNVFADWLFVWHWGMGMFGAGVATVSAPVVSILIMSAHWFNGKNTLRFKSGLPNLANLKASISLGLPAFLMEMSNGITIFIFNWVILWITNDYVVAAYGIVTNVLLVALALFTGTAQGTQPFVSHEYAKRNFKKLTQALRLAMRVALGIAVVLYGLSVVFRGEIIAVFNEQNNLYVAKLASQAMILVLLSLFFAAINNQIIIFLAAADATKQSIALVLIRGYLLIWLVLPFMAWKFHLIGVWLSLPIIELLAMLLGFVLVRRIKQVTRQKYQNVKKNLIIESEEV</sequence>
<dbReference type="GO" id="GO:0005886">
    <property type="term" value="C:plasma membrane"/>
    <property type="evidence" value="ECO:0007669"/>
    <property type="project" value="UniProtKB-SubCell"/>
</dbReference>
<keyword evidence="5 6" id="KW-0472">Membrane</keyword>
<gene>
    <name evidence="7" type="ORF">IV53_GL001242</name>
</gene>
<feature type="transmembrane region" description="Helical" evidence="6">
    <location>
        <begin position="12"/>
        <end position="29"/>
    </location>
</feature>
<feature type="transmembrane region" description="Helical" evidence="6">
    <location>
        <begin position="85"/>
        <end position="106"/>
    </location>
</feature>
<dbReference type="InterPro" id="IPR002528">
    <property type="entry name" value="MATE_fam"/>
</dbReference>
<evidence type="ECO:0000256" key="1">
    <source>
        <dbReference type="ARBA" id="ARBA00004651"/>
    </source>
</evidence>
<dbReference type="AlphaFoldDB" id="A0A0R2KRJ1"/>
<dbReference type="Proteomes" id="UP000051500">
    <property type="component" value="Unassembled WGS sequence"/>
</dbReference>
<dbReference type="PANTHER" id="PTHR43823:SF3">
    <property type="entry name" value="MULTIDRUG EXPORT PROTEIN MEPA"/>
    <property type="match status" value="1"/>
</dbReference>
<feature type="transmembrane region" description="Helical" evidence="6">
    <location>
        <begin position="228"/>
        <end position="256"/>
    </location>
</feature>
<dbReference type="EMBL" id="JQBZ01000011">
    <property type="protein sequence ID" value="KRN89564.1"/>
    <property type="molecule type" value="Genomic_DNA"/>
</dbReference>
<feature type="transmembrane region" description="Helical" evidence="6">
    <location>
        <begin position="184"/>
        <end position="207"/>
    </location>
</feature>
<dbReference type="Pfam" id="PF01554">
    <property type="entry name" value="MatE"/>
    <property type="match status" value="2"/>
</dbReference>
<feature type="transmembrane region" description="Helical" evidence="6">
    <location>
        <begin position="128"/>
        <end position="149"/>
    </location>
</feature>
<evidence type="ECO:0000313" key="7">
    <source>
        <dbReference type="EMBL" id="KRN89564.1"/>
    </source>
</evidence>
<dbReference type="PATRIC" id="fig|1122146.4.peg.1279"/>
<reference evidence="7 8" key="1">
    <citation type="journal article" date="2015" name="Genome Announc.">
        <title>Expanding the biotechnology potential of lactobacilli through comparative genomics of 213 strains and associated genera.</title>
        <authorList>
            <person name="Sun Z."/>
            <person name="Harris H.M."/>
            <person name="McCann A."/>
            <person name="Guo C."/>
            <person name="Argimon S."/>
            <person name="Zhang W."/>
            <person name="Yang X."/>
            <person name="Jeffery I.B."/>
            <person name="Cooney J.C."/>
            <person name="Kagawa T.F."/>
            <person name="Liu W."/>
            <person name="Song Y."/>
            <person name="Salvetti E."/>
            <person name="Wrobel A."/>
            <person name="Rasinkangas P."/>
            <person name="Parkhill J."/>
            <person name="Rea M.C."/>
            <person name="O'Sullivan O."/>
            <person name="Ritari J."/>
            <person name="Douillard F.P."/>
            <person name="Paul Ross R."/>
            <person name="Yang R."/>
            <person name="Briner A.E."/>
            <person name="Felis G.E."/>
            <person name="de Vos W.M."/>
            <person name="Barrangou R."/>
            <person name="Klaenhammer T.R."/>
            <person name="Caufield P.W."/>
            <person name="Cui Y."/>
            <person name="Zhang H."/>
            <person name="O'Toole P.W."/>
        </authorList>
    </citation>
    <scope>NUCLEOTIDE SEQUENCE [LARGE SCALE GENOMIC DNA]</scope>
    <source>
        <strain evidence="7 8">DSM 22408</strain>
    </source>
</reference>
<dbReference type="PANTHER" id="PTHR43823">
    <property type="entry name" value="SPORULATION PROTEIN YKVU"/>
    <property type="match status" value="1"/>
</dbReference>
<feature type="transmembrane region" description="Helical" evidence="6">
    <location>
        <begin position="262"/>
        <end position="284"/>
    </location>
</feature>
<comment type="subcellular location">
    <subcellularLocation>
        <location evidence="1">Cell membrane</location>
        <topology evidence="1">Multi-pass membrane protein</topology>
    </subcellularLocation>
</comment>
<proteinExistence type="predicted"/>
<keyword evidence="8" id="KW-1185">Reference proteome</keyword>
<dbReference type="GO" id="GO:0042910">
    <property type="term" value="F:xenobiotic transmembrane transporter activity"/>
    <property type="evidence" value="ECO:0007669"/>
    <property type="project" value="InterPro"/>
</dbReference>
<evidence type="ECO:0000256" key="5">
    <source>
        <dbReference type="ARBA" id="ARBA00023136"/>
    </source>
</evidence>
<evidence type="ECO:0000256" key="2">
    <source>
        <dbReference type="ARBA" id="ARBA00022475"/>
    </source>
</evidence>
<feature type="transmembrane region" description="Helical" evidence="6">
    <location>
        <begin position="156"/>
        <end position="178"/>
    </location>
</feature>
<comment type="caution">
    <text evidence="7">The sequence shown here is derived from an EMBL/GenBank/DDBJ whole genome shotgun (WGS) entry which is preliminary data.</text>
</comment>
<evidence type="ECO:0000256" key="6">
    <source>
        <dbReference type="SAM" id="Phobius"/>
    </source>
</evidence>
<dbReference type="GO" id="GO:0015297">
    <property type="term" value="F:antiporter activity"/>
    <property type="evidence" value="ECO:0007669"/>
    <property type="project" value="InterPro"/>
</dbReference>
<feature type="transmembrane region" description="Helical" evidence="6">
    <location>
        <begin position="49"/>
        <end position="73"/>
    </location>
</feature>
<feature type="transmembrane region" description="Helical" evidence="6">
    <location>
        <begin position="347"/>
        <end position="374"/>
    </location>
</feature>
<evidence type="ECO:0000313" key="8">
    <source>
        <dbReference type="Proteomes" id="UP000051500"/>
    </source>
</evidence>
<dbReference type="InterPro" id="IPR051327">
    <property type="entry name" value="MATE_MepA_subfamily"/>
</dbReference>
<evidence type="ECO:0008006" key="9">
    <source>
        <dbReference type="Google" id="ProtNLM"/>
    </source>
</evidence>
<dbReference type="eggNOG" id="COG0534">
    <property type="taxonomic scope" value="Bacteria"/>
</dbReference>
<dbReference type="RefSeq" id="WP_035463503.1">
    <property type="nucleotide sequence ID" value="NZ_AUHP01000015.1"/>
</dbReference>
<name>A0A0R2KRJ1_9LACO</name>
<feature type="transmembrane region" description="Helical" evidence="6">
    <location>
        <begin position="305"/>
        <end position="327"/>
    </location>
</feature>